<evidence type="ECO:0000313" key="7">
    <source>
        <dbReference type="EMBL" id="RDB54912.1"/>
    </source>
</evidence>
<comment type="caution">
    <text evidence="7">The sequence shown here is derived from an EMBL/GenBank/DDBJ whole genome shotgun (WGS) entry which is preliminary data.</text>
</comment>
<dbReference type="GO" id="GO:0005886">
    <property type="term" value="C:plasma membrane"/>
    <property type="evidence" value="ECO:0007669"/>
    <property type="project" value="TreeGrafter"/>
</dbReference>
<gene>
    <name evidence="7" type="ORF">C1881_09970</name>
</gene>
<dbReference type="PANTHER" id="PTHR30520">
    <property type="entry name" value="FORMATE TRANSPORTER-RELATED"/>
    <property type="match status" value="1"/>
</dbReference>
<keyword evidence="4 6" id="KW-0472">Membrane</keyword>
<dbReference type="InterPro" id="IPR024002">
    <property type="entry name" value="For/NO2_transpt_CS"/>
</dbReference>
<reference evidence="7 8" key="1">
    <citation type="journal article" date="2018" name="Elife">
        <title>Discovery and characterization of a prevalent human gut bacterial enzyme sufficient for the inactivation of a family of plant toxins.</title>
        <authorList>
            <person name="Koppel N."/>
            <person name="Bisanz J.E."/>
            <person name="Pandelia M.E."/>
            <person name="Turnbaugh P.J."/>
            <person name="Balskus E.P."/>
        </authorList>
    </citation>
    <scope>NUCLEOTIDE SEQUENCE [LARGE SCALE GENOMIC DNA]</scope>
    <source>
        <strain evidence="7 8">OB21 GAM31</strain>
    </source>
</reference>
<dbReference type="Proteomes" id="UP000253975">
    <property type="component" value="Unassembled WGS sequence"/>
</dbReference>
<evidence type="ECO:0000256" key="5">
    <source>
        <dbReference type="ARBA" id="ARBA00049660"/>
    </source>
</evidence>
<organism evidence="7 8">
    <name type="scientific">Slackia isoflavoniconvertens</name>
    <dbReference type="NCBI Taxonomy" id="572010"/>
    <lineage>
        <taxon>Bacteria</taxon>
        <taxon>Bacillati</taxon>
        <taxon>Actinomycetota</taxon>
        <taxon>Coriobacteriia</taxon>
        <taxon>Eggerthellales</taxon>
        <taxon>Eggerthellaceae</taxon>
        <taxon>Slackia</taxon>
    </lineage>
</organism>
<keyword evidence="3 6" id="KW-1133">Transmembrane helix</keyword>
<evidence type="ECO:0000256" key="2">
    <source>
        <dbReference type="ARBA" id="ARBA00022692"/>
    </source>
</evidence>
<evidence type="ECO:0000256" key="6">
    <source>
        <dbReference type="SAM" id="Phobius"/>
    </source>
</evidence>
<name>A0A369L710_9ACTN</name>
<comment type="similarity">
    <text evidence="5">Belongs to the FNT transporter (TC 1.A.16) family.</text>
</comment>
<dbReference type="AlphaFoldDB" id="A0A369L710"/>
<comment type="subcellular location">
    <subcellularLocation>
        <location evidence="1">Membrane</location>
        <topology evidence="1">Multi-pass membrane protein</topology>
    </subcellularLocation>
</comment>
<feature type="transmembrane region" description="Helical" evidence="6">
    <location>
        <begin position="81"/>
        <end position="101"/>
    </location>
</feature>
<keyword evidence="2 6" id="KW-0812">Transmembrane</keyword>
<evidence type="ECO:0000256" key="3">
    <source>
        <dbReference type="ARBA" id="ARBA00022989"/>
    </source>
</evidence>
<dbReference type="RefSeq" id="WP_114616371.1">
    <property type="nucleotide sequence ID" value="NZ_PPTO01000024.1"/>
</dbReference>
<sequence length="281" mass="29241">MEAKDSVTLDEKCVAAMKPDALSPAETEAKTEGIGTTKAAMATGKCFVSAMLAGAFIAFGGMYFCVFLGDPTIPFAAQRMVGGICFCLGLVLVLCCGAELFTGNSLMCCAKASGKIDWAGMLKNWVIVWFGNLAGALVAVALIYFAQVYAMNGGAVGQAMVSVAAGKVSPDWFTLFAKGIMCNILVCLAVWIGFAGRTVTDKVIGIILPISAFVACGFEHCVANMFFLPTGLLLNSMGIGAEGAITMGGILFNLSAATLGNIVGGVLVGMAYWYIYAKRAK</sequence>
<evidence type="ECO:0000256" key="4">
    <source>
        <dbReference type="ARBA" id="ARBA00023136"/>
    </source>
</evidence>
<dbReference type="InterPro" id="IPR023271">
    <property type="entry name" value="Aquaporin-like"/>
</dbReference>
<dbReference type="PROSITE" id="PS01006">
    <property type="entry name" value="FORMATE_NITRITE_TP_2"/>
    <property type="match status" value="1"/>
</dbReference>
<dbReference type="GO" id="GO:0015499">
    <property type="term" value="F:formate transmembrane transporter activity"/>
    <property type="evidence" value="ECO:0007669"/>
    <property type="project" value="TreeGrafter"/>
</dbReference>
<dbReference type="Gene3D" id="1.20.1080.10">
    <property type="entry name" value="Glycerol uptake facilitator protein"/>
    <property type="match status" value="1"/>
</dbReference>
<evidence type="ECO:0000313" key="8">
    <source>
        <dbReference type="Proteomes" id="UP000253975"/>
    </source>
</evidence>
<proteinExistence type="inferred from homology"/>
<dbReference type="Pfam" id="PF01226">
    <property type="entry name" value="Form_Nir_trans"/>
    <property type="match status" value="1"/>
</dbReference>
<accession>A0A369L710</accession>
<feature type="transmembrane region" description="Helical" evidence="6">
    <location>
        <begin position="172"/>
        <end position="194"/>
    </location>
</feature>
<dbReference type="EMBL" id="PPTO01000024">
    <property type="protein sequence ID" value="RDB54912.1"/>
    <property type="molecule type" value="Genomic_DNA"/>
</dbReference>
<dbReference type="PANTHER" id="PTHR30520:SF6">
    <property type="entry name" value="FORMATE_NITRATE FAMILY TRANSPORTER (EUROFUNG)"/>
    <property type="match status" value="1"/>
</dbReference>
<dbReference type="InterPro" id="IPR000292">
    <property type="entry name" value="For/NO2_transpt"/>
</dbReference>
<feature type="transmembrane region" description="Helical" evidence="6">
    <location>
        <begin position="206"/>
        <end position="230"/>
    </location>
</feature>
<evidence type="ECO:0000256" key="1">
    <source>
        <dbReference type="ARBA" id="ARBA00004141"/>
    </source>
</evidence>
<feature type="transmembrane region" description="Helical" evidence="6">
    <location>
        <begin position="250"/>
        <end position="275"/>
    </location>
</feature>
<protein>
    <submittedName>
        <fullName evidence="7">Formate transporter FocA</fullName>
    </submittedName>
</protein>
<feature type="transmembrane region" description="Helical" evidence="6">
    <location>
        <begin position="122"/>
        <end position="146"/>
    </location>
</feature>
<feature type="transmembrane region" description="Helical" evidence="6">
    <location>
        <begin position="46"/>
        <end position="69"/>
    </location>
</feature>